<evidence type="ECO:0000256" key="2">
    <source>
        <dbReference type="ARBA" id="ARBA00005046"/>
    </source>
</evidence>
<comment type="caution">
    <text evidence="8">The sequence shown here is derived from an EMBL/GenBank/DDBJ whole genome shotgun (WGS) entry which is preliminary data.</text>
</comment>
<dbReference type="InterPro" id="IPR005110">
    <property type="entry name" value="MoeA_linker/N"/>
</dbReference>
<keyword evidence="4 6" id="KW-0501">Molybdenum cofactor biosynthesis</keyword>
<dbReference type="InterPro" id="IPR005111">
    <property type="entry name" value="MoeA_C_domain_IV"/>
</dbReference>
<dbReference type="SUPFAM" id="SSF63867">
    <property type="entry name" value="MoeA C-terminal domain-like"/>
    <property type="match status" value="1"/>
</dbReference>
<organism evidence="8 9">
    <name type="scientific">Rhizomicrobium electricum</name>
    <dbReference type="NCBI Taxonomy" id="480070"/>
    <lineage>
        <taxon>Bacteria</taxon>
        <taxon>Pseudomonadati</taxon>
        <taxon>Pseudomonadota</taxon>
        <taxon>Alphaproteobacteria</taxon>
        <taxon>Micropepsales</taxon>
        <taxon>Micropepsaceae</taxon>
        <taxon>Rhizomicrobium</taxon>
    </lineage>
</organism>
<dbReference type="Pfam" id="PF03454">
    <property type="entry name" value="MoeA_C"/>
    <property type="match status" value="1"/>
</dbReference>
<dbReference type="InterPro" id="IPR036425">
    <property type="entry name" value="MoaB/Mog-like_dom_sf"/>
</dbReference>
<evidence type="ECO:0000313" key="9">
    <source>
        <dbReference type="Proteomes" id="UP001499951"/>
    </source>
</evidence>
<evidence type="ECO:0000256" key="6">
    <source>
        <dbReference type="RuleBase" id="RU365090"/>
    </source>
</evidence>
<dbReference type="Gene3D" id="3.90.105.10">
    <property type="entry name" value="Molybdopterin biosynthesis moea protein, domain 2"/>
    <property type="match status" value="1"/>
</dbReference>
<evidence type="ECO:0000256" key="5">
    <source>
        <dbReference type="ARBA" id="ARBA00047317"/>
    </source>
</evidence>
<sequence length="394" mass="40789">MISFDESLRQVAELAKPLPAEMVPLAEADGRVLAAPVVAGRNAPAFAVSAMDGYAVRDEDLRNLPATLRVTGKSFAGGGVPDAILPGTCVRVFTGAAVPPGADRVIIQEDVTATNDGAQFDHPPGSSRHIRAAGSDFAIGDVLVPADVPLNPQRLVAAAAADLADVAVIRQPRVFILANGDELRAPGSAGAADQIPDSLTTALTAFVRRWHGNVAGHSVCPDDLSRLQRTASEAVSQADVVVVTGGASVGERDFAKTMFADHDLHLVFAKVAIRPGKPVWLGRAGSTLIVGLPGNPTSALVTARLYLAPLLAGLAGFDPATAWAWQTRPLAAPLETGGERHTFLRAKSSGDGVEALRDQDSGAQKALAAAEYLISRPPSAARAETGSLVDTLLI</sequence>
<dbReference type="PANTHER" id="PTHR10192:SF5">
    <property type="entry name" value="GEPHYRIN"/>
    <property type="match status" value="1"/>
</dbReference>
<dbReference type="Gene3D" id="3.40.980.10">
    <property type="entry name" value="MoaB/Mog-like domain"/>
    <property type="match status" value="1"/>
</dbReference>
<keyword evidence="6" id="KW-0500">Molybdenum</keyword>
<dbReference type="SMART" id="SM00852">
    <property type="entry name" value="MoCF_biosynth"/>
    <property type="match status" value="1"/>
</dbReference>
<dbReference type="CDD" id="cd00887">
    <property type="entry name" value="MoeA"/>
    <property type="match status" value="1"/>
</dbReference>
<evidence type="ECO:0000313" key="8">
    <source>
        <dbReference type="EMBL" id="GAA0572946.1"/>
    </source>
</evidence>
<dbReference type="RefSeq" id="WP_166934506.1">
    <property type="nucleotide sequence ID" value="NZ_BAAADD010000005.1"/>
</dbReference>
<evidence type="ECO:0000256" key="4">
    <source>
        <dbReference type="ARBA" id="ARBA00023150"/>
    </source>
</evidence>
<comment type="function">
    <text evidence="1 6">Catalyzes the insertion of molybdate into adenylated molybdopterin with the concomitant release of AMP.</text>
</comment>
<keyword evidence="6" id="KW-0808">Transferase</keyword>
<dbReference type="InterPro" id="IPR036135">
    <property type="entry name" value="MoeA_linker/N_sf"/>
</dbReference>
<dbReference type="SUPFAM" id="SSF63882">
    <property type="entry name" value="MoeA N-terminal region -like"/>
    <property type="match status" value="1"/>
</dbReference>
<proteinExistence type="inferred from homology"/>
<dbReference type="Pfam" id="PF03453">
    <property type="entry name" value="MoeA_N"/>
    <property type="match status" value="1"/>
</dbReference>
<comment type="cofactor">
    <cofactor evidence="6">
        <name>Mg(2+)</name>
        <dbReference type="ChEBI" id="CHEBI:18420"/>
    </cofactor>
</comment>
<dbReference type="Gene3D" id="2.40.340.10">
    <property type="entry name" value="MoeA, C-terminal, domain IV"/>
    <property type="match status" value="1"/>
</dbReference>
<feature type="domain" description="MoaB/Mog" evidence="7">
    <location>
        <begin position="175"/>
        <end position="313"/>
    </location>
</feature>
<dbReference type="Proteomes" id="UP001499951">
    <property type="component" value="Unassembled WGS sequence"/>
</dbReference>
<dbReference type="Pfam" id="PF00994">
    <property type="entry name" value="MoCF_biosynth"/>
    <property type="match status" value="1"/>
</dbReference>
<dbReference type="PANTHER" id="PTHR10192">
    <property type="entry name" value="MOLYBDOPTERIN BIOSYNTHESIS PROTEIN"/>
    <property type="match status" value="1"/>
</dbReference>
<dbReference type="Gene3D" id="2.170.190.11">
    <property type="entry name" value="Molybdopterin biosynthesis moea protein, domain 3"/>
    <property type="match status" value="1"/>
</dbReference>
<dbReference type="InterPro" id="IPR001453">
    <property type="entry name" value="MoaB/Mog_dom"/>
</dbReference>
<name>A0ABN1ES58_9PROT</name>
<comment type="catalytic activity">
    <reaction evidence="5">
        <text>adenylyl-molybdopterin + molybdate = Mo-molybdopterin + AMP + H(+)</text>
        <dbReference type="Rhea" id="RHEA:35047"/>
        <dbReference type="ChEBI" id="CHEBI:15378"/>
        <dbReference type="ChEBI" id="CHEBI:36264"/>
        <dbReference type="ChEBI" id="CHEBI:62727"/>
        <dbReference type="ChEBI" id="CHEBI:71302"/>
        <dbReference type="ChEBI" id="CHEBI:456215"/>
        <dbReference type="EC" id="2.10.1.1"/>
    </reaction>
</comment>
<comment type="pathway">
    <text evidence="2 6">Cofactor biosynthesis; molybdopterin biosynthesis.</text>
</comment>
<evidence type="ECO:0000256" key="3">
    <source>
        <dbReference type="ARBA" id="ARBA00010763"/>
    </source>
</evidence>
<evidence type="ECO:0000259" key="7">
    <source>
        <dbReference type="SMART" id="SM00852"/>
    </source>
</evidence>
<keyword evidence="6" id="KW-0479">Metal-binding</keyword>
<gene>
    <name evidence="8" type="ORF">GCM10008942_22080</name>
</gene>
<keyword evidence="6" id="KW-0460">Magnesium</keyword>
<reference evidence="8 9" key="1">
    <citation type="journal article" date="2019" name="Int. J. Syst. Evol. Microbiol.">
        <title>The Global Catalogue of Microorganisms (GCM) 10K type strain sequencing project: providing services to taxonomists for standard genome sequencing and annotation.</title>
        <authorList>
            <consortium name="The Broad Institute Genomics Platform"/>
            <consortium name="The Broad Institute Genome Sequencing Center for Infectious Disease"/>
            <person name="Wu L."/>
            <person name="Ma J."/>
        </authorList>
    </citation>
    <scope>NUCLEOTIDE SEQUENCE [LARGE SCALE GENOMIC DNA]</scope>
    <source>
        <strain evidence="8 9">JCM 15089</strain>
    </source>
</reference>
<accession>A0ABN1ES58</accession>
<dbReference type="InterPro" id="IPR036688">
    <property type="entry name" value="MoeA_C_domain_IV_sf"/>
</dbReference>
<evidence type="ECO:0000256" key="1">
    <source>
        <dbReference type="ARBA" id="ARBA00002901"/>
    </source>
</evidence>
<dbReference type="InterPro" id="IPR038987">
    <property type="entry name" value="MoeA-like"/>
</dbReference>
<keyword evidence="9" id="KW-1185">Reference proteome</keyword>
<dbReference type="SUPFAM" id="SSF53218">
    <property type="entry name" value="Molybdenum cofactor biosynthesis proteins"/>
    <property type="match status" value="1"/>
</dbReference>
<comment type="similarity">
    <text evidence="3 6">Belongs to the MoeA family.</text>
</comment>
<protein>
    <recommendedName>
        <fullName evidence="6">Molybdopterin molybdenumtransferase</fullName>
        <ecNumber evidence="6">2.10.1.1</ecNumber>
    </recommendedName>
</protein>
<dbReference type="EMBL" id="BAAADD010000005">
    <property type="protein sequence ID" value="GAA0572946.1"/>
    <property type="molecule type" value="Genomic_DNA"/>
</dbReference>
<dbReference type="EC" id="2.10.1.1" evidence="6"/>